<evidence type="ECO:0000313" key="4">
    <source>
        <dbReference type="Proteomes" id="UP000053577"/>
    </source>
</evidence>
<dbReference type="PROSITE" id="PS51257">
    <property type="entry name" value="PROKAR_LIPOPROTEIN"/>
    <property type="match status" value="1"/>
</dbReference>
<evidence type="ECO:0000313" key="3">
    <source>
        <dbReference type="EMBL" id="KSV16157.1"/>
    </source>
</evidence>
<keyword evidence="2" id="KW-0472">Membrane</keyword>
<dbReference type="AlphaFoldDB" id="A0A0V8LXB3"/>
<dbReference type="Proteomes" id="UP000053577">
    <property type="component" value="Unassembled WGS sequence"/>
</dbReference>
<dbReference type="RefSeq" id="WP_058292947.1">
    <property type="nucleotide sequence ID" value="NZ_DIMY01000001.1"/>
</dbReference>
<dbReference type="EMBL" id="JGYD01000029">
    <property type="protein sequence ID" value="KSV16157.1"/>
    <property type="molecule type" value="Genomic_DNA"/>
</dbReference>
<evidence type="ECO:0008006" key="5">
    <source>
        <dbReference type="Google" id="ProtNLM"/>
    </source>
</evidence>
<accession>A0A0V8LXB3</accession>
<keyword evidence="2" id="KW-0812">Transmembrane</keyword>
<dbReference type="PATRIC" id="fig|61435.5.peg.1597"/>
<reference evidence="3 4" key="1">
    <citation type="journal article" date="2015" name="Sci. Rep.">
        <title>A comparative genomics and reductive dehalogenase gene transcription study of two chloroethene-respiring bacteria, Dehalococcoides mccartyi strains MB and 11a.</title>
        <authorList>
            <person name="Low A."/>
            <person name="Shen Z."/>
            <person name="Cheng D."/>
            <person name="Rogers M.J."/>
            <person name="Lee P.K."/>
            <person name="He J."/>
        </authorList>
    </citation>
    <scope>NUCLEOTIDE SEQUENCE [LARGE SCALE GENOMIC DNA]</scope>
    <source>
        <strain evidence="3 4">MB</strain>
    </source>
</reference>
<feature type="transmembrane region" description="Helical" evidence="2">
    <location>
        <begin position="15"/>
        <end position="39"/>
    </location>
</feature>
<gene>
    <name evidence="3" type="ORF">DA01_08120</name>
</gene>
<proteinExistence type="predicted"/>
<feature type="coiled-coil region" evidence="1">
    <location>
        <begin position="44"/>
        <end position="71"/>
    </location>
</feature>
<comment type="caution">
    <text evidence="3">The sequence shown here is derived from an EMBL/GenBank/DDBJ whole genome shotgun (WGS) entry which is preliminary data.</text>
</comment>
<protein>
    <recommendedName>
        <fullName evidence="5">Lipoprotein</fullName>
    </recommendedName>
</protein>
<name>A0A0V8LXB3_9CHLR</name>
<sequence length="185" mass="21395">MRHERKEIGMDASTVWIAIGSCATGLMAIATFGSILYNWCSSRKKDRMNDVEELKRLISRLQEILNAFESGKANLNARTLNAFDTSFEEHRVEFKAVVSSLNIALERFPWKKLSGYMKDLNDKLDIFEYDTLAKYNDILEANIQQKQNKFMKNIKETRDILNKLLLELYCPSKRGIKASNIPQHL</sequence>
<evidence type="ECO:0000256" key="2">
    <source>
        <dbReference type="SAM" id="Phobius"/>
    </source>
</evidence>
<keyword evidence="1" id="KW-0175">Coiled coil</keyword>
<organism evidence="3 4">
    <name type="scientific">Dehalococcoides mccartyi</name>
    <dbReference type="NCBI Taxonomy" id="61435"/>
    <lineage>
        <taxon>Bacteria</taxon>
        <taxon>Bacillati</taxon>
        <taxon>Chloroflexota</taxon>
        <taxon>Dehalococcoidia</taxon>
        <taxon>Dehalococcoidales</taxon>
        <taxon>Dehalococcoidaceae</taxon>
        <taxon>Dehalococcoides</taxon>
    </lineage>
</organism>
<keyword evidence="2" id="KW-1133">Transmembrane helix</keyword>
<evidence type="ECO:0000256" key="1">
    <source>
        <dbReference type="SAM" id="Coils"/>
    </source>
</evidence>